<feature type="region of interest" description="Disordered" evidence="1">
    <location>
        <begin position="20"/>
        <end position="82"/>
    </location>
</feature>
<dbReference type="EMBL" id="JAQQWP010000011">
    <property type="protein sequence ID" value="KAK8096069.1"/>
    <property type="molecule type" value="Genomic_DNA"/>
</dbReference>
<evidence type="ECO:0000256" key="1">
    <source>
        <dbReference type="SAM" id="MobiDB-lite"/>
    </source>
</evidence>
<evidence type="ECO:0000313" key="3">
    <source>
        <dbReference type="EMBL" id="KAK8096069.1"/>
    </source>
</evidence>
<name>A0AAW0Q6F0_9PEZI</name>
<reference evidence="3 4" key="1">
    <citation type="submission" date="2023-01" db="EMBL/GenBank/DDBJ databases">
        <title>Analysis of 21 Apiospora genomes using comparative genomics revels a genus with tremendous synthesis potential of carbohydrate active enzymes and secondary metabolites.</title>
        <authorList>
            <person name="Sorensen T."/>
        </authorList>
    </citation>
    <scope>NUCLEOTIDE SEQUENCE [LARGE SCALE GENOMIC DNA]</scope>
    <source>
        <strain evidence="3 4">CBS 117206</strain>
    </source>
</reference>
<comment type="caution">
    <text evidence="3">The sequence shown here is derived from an EMBL/GenBank/DDBJ whole genome shotgun (WGS) entry which is preliminary data.</text>
</comment>
<protein>
    <submittedName>
        <fullName evidence="3">Uncharacterized protein</fullName>
    </submittedName>
</protein>
<organism evidence="3 4">
    <name type="scientific">Apiospora kogelbergensis</name>
    <dbReference type="NCBI Taxonomy" id="1337665"/>
    <lineage>
        <taxon>Eukaryota</taxon>
        <taxon>Fungi</taxon>
        <taxon>Dikarya</taxon>
        <taxon>Ascomycota</taxon>
        <taxon>Pezizomycotina</taxon>
        <taxon>Sordariomycetes</taxon>
        <taxon>Xylariomycetidae</taxon>
        <taxon>Amphisphaeriales</taxon>
        <taxon>Apiosporaceae</taxon>
        <taxon>Apiospora</taxon>
    </lineage>
</organism>
<feature type="signal peptide" evidence="2">
    <location>
        <begin position="1"/>
        <end position="19"/>
    </location>
</feature>
<keyword evidence="2" id="KW-0732">Signal</keyword>
<dbReference type="AlphaFoldDB" id="A0AAW0Q6F0"/>
<accession>A0AAW0Q6F0</accession>
<dbReference type="Proteomes" id="UP001392437">
    <property type="component" value="Unassembled WGS sequence"/>
</dbReference>
<feature type="compositionally biased region" description="Basic and acidic residues" evidence="1">
    <location>
        <begin position="27"/>
        <end position="45"/>
    </location>
</feature>
<evidence type="ECO:0000256" key="2">
    <source>
        <dbReference type="SAM" id="SignalP"/>
    </source>
</evidence>
<feature type="chain" id="PRO_5043407454" evidence="2">
    <location>
        <begin position="20"/>
        <end position="82"/>
    </location>
</feature>
<gene>
    <name evidence="3" type="ORF">PG999_014091</name>
</gene>
<evidence type="ECO:0000313" key="4">
    <source>
        <dbReference type="Proteomes" id="UP001392437"/>
    </source>
</evidence>
<sequence length="82" mass="8951">MAARSFLYFAALLAATAVAAPPGRPLCRGDPHPLDDDRSPDDRRCQRGRRRRNARLRPGSWRHDVPLQPRGGPSAGNKGPVA</sequence>
<proteinExistence type="predicted"/>
<feature type="compositionally biased region" description="Basic residues" evidence="1">
    <location>
        <begin position="46"/>
        <end position="55"/>
    </location>
</feature>
<keyword evidence="4" id="KW-1185">Reference proteome</keyword>